<keyword evidence="2" id="KW-1185">Reference proteome</keyword>
<protein>
    <submittedName>
        <fullName evidence="1">Uncharacterized protein</fullName>
    </submittedName>
</protein>
<dbReference type="EMBL" id="JARYMX010000007">
    <property type="protein sequence ID" value="KAJ9541071.1"/>
    <property type="molecule type" value="Genomic_DNA"/>
</dbReference>
<proteinExistence type="predicted"/>
<evidence type="ECO:0000313" key="2">
    <source>
        <dbReference type="Proteomes" id="UP001172457"/>
    </source>
</evidence>
<reference evidence="1" key="1">
    <citation type="submission" date="2023-03" db="EMBL/GenBank/DDBJ databases">
        <title>Chromosome-scale reference genome and RAD-based genetic map of yellow starthistle (Centaurea solstitialis) reveal putative structural variation and QTLs associated with invader traits.</title>
        <authorList>
            <person name="Reatini B."/>
            <person name="Cang F.A."/>
            <person name="Jiang Q."/>
            <person name="Mckibben M.T.W."/>
            <person name="Barker M.S."/>
            <person name="Rieseberg L.H."/>
            <person name="Dlugosch K.M."/>
        </authorList>
    </citation>
    <scope>NUCLEOTIDE SEQUENCE</scope>
    <source>
        <strain evidence="1">CAN-66</strain>
        <tissue evidence="1">Leaf</tissue>
    </source>
</reference>
<dbReference type="GO" id="GO:0048364">
    <property type="term" value="P:root development"/>
    <property type="evidence" value="ECO:0007669"/>
    <property type="project" value="InterPro"/>
</dbReference>
<dbReference type="Pfam" id="PF03087">
    <property type="entry name" value="BPS1"/>
    <property type="match status" value="1"/>
</dbReference>
<name>A0AA38WAD4_9ASTR</name>
<dbReference type="GO" id="GO:0048367">
    <property type="term" value="P:shoot system development"/>
    <property type="evidence" value="ECO:0007669"/>
    <property type="project" value="InterPro"/>
</dbReference>
<dbReference type="InterPro" id="IPR004320">
    <property type="entry name" value="BPS1_pln"/>
</dbReference>
<sequence length="75" mass="8337">MSHQQNRKWVDELIGELVKFLDVCGSTGDMLSHIKERNGDLSTENSITTYNCFRKETTLAAVIIDQGGSSPQPQP</sequence>
<accession>A0AA38WAD4</accession>
<dbReference type="Proteomes" id="UP001172457">
    <property type="component" value="Chromosome 7"/>
</dbReference>
<evidence type="ECO:0000313" key="1">
    <source>
        <dbReference type="EMBL" id="KAJ9541071.1"/>
    </source>
</evidence>
<comment type="caution">
    <text evidence="1">The sequence shown here is derived from an EMBL/GenBank/DDBJ whole genome shotgun (WGS) entry which is preliminary data.</text>
</comment>
<dbReference type="AlphaFoldDB" id="A0AA38WAD4"/>
<gene>
    <name evidence="1" type="ORF">OSB04_027577</name>
</gene>
<organism evidence="1 2">
    <name type="scientific">Centaurea solstitialis</name>
    <name type="common">yellow star-thistle</name>
    <dbReference type="NCBI Taxonomy" id="347529"/>
    <lineage>
        <taxon>Eukaryota</taxon>
        <taxon>Viridiplantae</taxon>
        <taxon>Streptophyta</taxon>
        <taxon>Embryophyta</taxon>
        <taxon>Tracheophyta</taxon>
        <taxon>Spermatophyta</taxon>
        <taxon>Magnoliopsida</taxon>
        <taxon>eudicotyledons</taxon>
        <taxon>Gunneridae</taxon>
        <taxon>Pentapetalae</taxon>
        <taxon>asterids</taxon>
        <taxon>campanulids</taxon>
        <taxon>Asterales</taxon>
        <taxon>Asteraceae</taxon>
        <taxon>Carduoideae</taxon>
        <taxon>Cardueae</taxon>
        <taxon>Centaureinae</taxon>
        <taxon>Centaurea</taxon>
    </lineage>
</organism>